<feature type="signal peptide" evidence="1">
    <location>
        <begin position="1"/>
        <end position="21"/>
    </location>
</feature>
<proteinExistence type="predicted"/>
<evidence type="ECO:0000313" key="3">
    <source>
        <dbReference type="EMBL" id="NMN99498.1"/>
    </source>
</evidence>
<sequence>MSLRARAIPALIAATAFVALSACSSDPKVDKNDLAKEVSSKLEEQVGVKPKKVECPDDLDGKKDATTKCILTADDDSTYDVTVTVTSVDGSNVKFDIKVADEPN</sequence>
<reference evidence="3 4" key="1">
    <citation type="submission" date="2019-05" db="EMBL/GenBank/DDBJ databases">
        <authorList>
            <person name="Lee S.D."/>
        </authorList>
    </citation>
    <scope>NUCLEOTIDE SEQUENCE [LARGE SCALE GENOMIC DNA]</scope>
    <source>
        <strain evidence="3 4">YC2-7</strain>
    </source>
</reference>
<evidence type="ECO:0000313" key="4">
    <source>
        <dbReference type="Proteomes" id="UP000535543"/>
    </source>
</evidence>
<dbReference type="InterPro" id="IPR025637">
    <property type="entry name" value="DUF4333"/>
</dbReference>
<dbReference type="AlphaFoldDB" id="A0A848KNH8"/>
<dbReference type="EMBL" id="VCQU01000019">
    <property type="protein sequence ID" value="NMN99498.1"/>
    <property type="molecule type" value="Genomic_DNA"/>
</dbReference>
<dbReference type="Proteomes" id="UP000535543">
    <property type="component" value="Unassembled WGS sequence"/>
</dbReference>
<feature type="chain" id="PRO_5032327854" evidence="1">
    <location>
        <begin position="22"/>
        <end position="104"/>
    </location>
</feature>
<comment type="caution">
    <text evidence="3">The sequence shown here is derived from an EMBL/GenBank/DDBJ whole genome shotgun (WGS) entry which is preliminary data.</text>
</comment>
<keyword evidence="1" id="KW-0732">Signal</keyword>
<accession>A0A848KNH8</accession>
<protein>
    <submittedName>
        <fullName evidence="3">DUF4333 domain-containing protein</fullName>
    </submittedName>
</protein>
<gene>
    <name evidence="3" type="ORF">FGL95_31225</name>
</gene>
<evidence type="ECO:0000259" key="2">
    <source>
        <dbReference type="Pfam" id="PF14230"/>
    </source>
</evidence>
<feature type="domain" description="DUF4333" evidence="2">
    <location>
        <begin position="17"/>
        <end position="90"/>
    </location>
</feature>
<keyword evidence="4" id="KW-1185">Reference proteome</keyword>
<dbReference type="Pfam" id="PF14230">
    <property type="entry name" value="DUF4333"/>
    <property type="match status" value="1"/>
</dbReference>
<dbReference type="RefSeq" id="WP_169594833.1">
    <property type="nucleotide sequence ID" value="NZ_VCQU01000019.1"/>
</dbReference>
<evidence type="ECO:0000256" key="1">
    <source>
        <dbReference type="SAM" id="SignalP"/>
    </source>
</evidence>
<name>A0A848KNH8_9NOCA</name>
<reference evidence="3 4" key="2">
    <citation type="submission" date="2020-06" db="EMBL/GenBank/DDBJ databases">
        <title>Antribacter stalactiti gen. nov., sp. nov., a new member of the family Nacardiaceae isolated from a cave.</title>
        <authorList>
            <person name="Kim I.S."/>
        </authorList>
    </citation>
    <scope>NUCLEOTIDE SEQUENCE [LARGE SCALE GENOMIC DNA]</scope>
    <source>
        <strain evidence="3 4">YC2-7</strain>
    </source>
</reference>
<organism evidence="3 4">
    <name type="scientific">Antrihabitans stalactiti</name>
    <dbReference type="NCBI Taxonomy" id="2584121"/>
    <lineage>
        <taxon>Bacteria</taxon>
        <taxon>Bacillati</taxon>
        <taxon>Actinomycetota</taxon>
        <taxon>Actinomycetes</taxon>
        <taxon>Mycobacteriales</taxon>
        <taxon>Nocardiaceae</taxon>
        <taxon>Antrihabitans</taxon>
    </lineage>
</organism>
<dbReference type="PROSITE" id="PS51257">
    <property type="entry name" value="PROKAR_LIPOPROTEIN"/>
    <property type="match status" value="1"/>
</dbReference>